<dbReference type="GO" id="GO:0009234">
    <property type="term" value="P:menaquinone biosynthetic process"/>
    <property type="evidence" value="ECO:0007669"/>
    <property type="project" value="TreeGrafter"/>
</dbReference>
<dbReference type="GO" id="GO:0005829">
    <property type="term" value="C:cytosol"/>
    <property type="evidence" value="ECO:0007669"/>
    <property type="project" value="TreeGrafter"/>
</dbReference>
<feature type="compositionally biased region" description="Basic and acidic residues" evidence="1">
    <location>
        <begin position="186"/>
        <end position="206"/>
    </location>
</feature>
<evidence type="ECO:0000313" key="3">
    <source>
        <dbReference type="Proteomes" id="UP000236333"/>
    </source>
</evidence>
<comment type="caution">
    <text evidence="2">The sequence shown here is derived from an EMBL/GenBank/DDBJ whole genome shotgun (WGS) entry which is preliminary data.</text>
</comment>
<dbReference type="GO" id="GO:0000398">
    <property type="term" value="P:mRNA splicing, via spliceosome"/>
    <property type="evidence" value="ECO:0007669"/>
    <property type="project" value="InterPro"/>
</dbReference>
<proteinExistence type="predicted"/>
<feature type="compositionally biased region" description="Low complexity" evidence="1">
    <location>
        <begin position="32"/>
        <end position="46"/>
    </location>
</feature>
<dbReference type="InterPro" id="IPR014748">
    <property type="entry name" value="Enoyl-CoA_hydra_C"/>
</dbReference>
<feature type="compositionally biased region" description="Basic and acidic residues" evidence="1">
    <location>
        <begin position="255"/>
        <end position="264"/>
    </location>
</feature>
<dbReference type="OrthoDB" id="2018133at2759"/>
<dbReference type="InterPro" id="IPR029045">
    <property type="entry name" value="ClpP/crotonase-like_dom_sf"/>
</dbReference>
<dbReference type="EMBL" id="PGGS01000071">
    <property type="protein sequence ID" value="PNH09997.1"/>
    <property type="molecule type" value="Genomic_DNA"/>
</dbReference>
<dbReference type="Proteomes" id="UP000236333">
    <property type="component" value="Unassembled WGS sequence"/>
</dbReference>
<sequence length="376" mass="40776">MSSAERRLQVISNHLRAVEHGSRDSPTLSRQGTASTSSSGAIGTSTPYASVDGKPSSYARVHGPVSREPAQWRRIPTVAREDLTDVLYEKADGEGIAKASQFTAQITINRPERRNAFRPRTVQELSLCFSDARDDPTVGVVVLTVRASTVLAAMEDTGGEVSLSIEETNKLRISLGLKPLSLDQGNSKEAKERENHEAKKREQAEVQADELRKKIIDAKEKRVTEAKLRSVKTLGADDEDGGDMAAWVEKNRKLEQERTEEAARKAAAPPAPAGKASKRKHRVVPLDKLEEETVAWCREMLRNSPTALRILKAALNAAEDGQAGIQELGGNATLLFYQSEEGNEVWCGSVAGQSLEVAALVLGSSRVVSMVASEVA</sequence>
<dbReference type="InterPro" id="IPR045347">
    <property type="entry name" value="HIND"/>
</dbReference>
<dbReference type="Gene3D" id="1.10.12.10">
    <property type="entry name" value="Lyase 2-enoyl-coa Hydratase, Chain A, domain 2"/>
    <property type="match status" value="1"/>
</dbReference>
<accession>A0A2J8ABX7</accession>
<gene>
    <name evidence="2" type="ORF">TSOC_003336</name>
</gene>
<dbReference type="PANTHER" id="PTHR43113:SF1">
    <property type="entry name" value="1,4-DIHYDROXY-2-NAPHTHOYL-COA SYNTHASE, PEROXISOMAL"/>
    <property type="match status" value="1"/>
</dbReference>
<dbReference type="GO" id="GO:0046540">
    <property type="term" value="C:U4/U6 x U5 tri-snRNP complex"/>
    <property type="evidence" value="ECO:0007669"/>
    <property type="project" value="InterPro"/>
</dbReference>
<dbReference type="Pfam" id="PF19252">
    <property type="entry name" value="HIND"/>
    <property type="match status" value="1"/>
</dbReference>
<name>A0A2J8ABX7_9CHLO</name>
<feature type="region of interest" description="Disordered" evidence="1">
    <location>
        <begin position="182"/>
        <end position="206"/>
    </location>
</feature>
<reference evidence="2 3" key="1">
    <citation type="journal article" date="2017" name="Mol. Biol. Evol.">
        <title>The 4-celled Tetrabaena socialis nuclear genome reveals the essential components for genetic control of cell number at the origin of multicellularity in the volvocine lineage.</title>
        <authorList>
            <person name="Featherston J."/>
            <person name="Arakaki Y."/>
            <person name="Hanschen E.R."/>
            <person name="Ferris P.J."/>
            <person name="Michod R.E."/>
            <person name="Olson B.J.S.C."/>
            <person name="Nozaki H."/>
            <person name="Durand P.M."/>
        </authorList>
    </citation>
    <scope>NUCLEOTIDE SEQUENCE [LARGE SCALE GENOMIC DNA]</scope>
    <source>
        <strain evidence="2 3">NIES-571</strain>
    </source>
</reference>
<dbReference type="Gene3D" id="3.90.226.10">
    <property type="entry name" value="2-enoyl-CoA Hydratase, Chain A, domain 1"/>
    <property type="match status" value="1"/>
</dbReference>
<feature type="region of interest" description="Disordered" evidence="1">
    <location>
        <begin position="13"/>
        <end position="67"/>
    </location>
</feature>
<organism evidence="2 3">
    <name type="scientific">Tetrabaena socialis</name>
    <dbReference type="NCBI Taxonomy" id="47790"/>
    <lineage>
        <taxon>Eukaryota</taxon>
        <taxon>Viridiplantae</taxon>
        <taxon>Chlorophyta</taxon>
        <taxon>core chlorophytes</taxon>
        <taxon>Chlorophyceae</taxon>
        <taxon>CS clade</taxon>
        <taxon>Chlamydomonadales</taxon>
        <taxon>Tetrabaenaceae</taxon>
        <taxon>Tetrabaena</taxon>
    </lineage>
</organism>
<evidence type="ECO:0000256" key="1">
    <source>
        <dbReference type="SAM" id="MobiDB-lite"/>
    </source>
</evidence>
<dbReference type="PANTHER" id="PTHR43113">
    <property type="entry name" value="NUCLEOSIDE-DIPHOSPHATE-SUGAR EPIMERASE"/>
    <property type="match status" value="1"/>
</dbReference>
<keyword evidence="3" id="KW-1185">Reference proteome</keyword>
<protein>
    <submittedName>
        <fullName evidence="2">1,4-Dihydroxy-2-naphthoyl-CoA synthase, peroxisomal</fullName>
    </submittedName>
</protein>
<dbReference type="GO" id="GO:0008935">
    <property type="term" value="F:1,4-dihydroxy-2-naphthoyl-CoA synthase activity"/>
    <property type="evidence" value="ECO:0007669"/>
    <property type="project" value="TreeGrafter"/>
</dbReference>
<evidence type="ECO:0000313" key="2">
    <source>
        <dbReference type="EMBL" id="PNH09997.1"/>
    </source>
</evidence>
<feature type="region of interest" description="Disordered" evidence="1">
    <location>
        <begin position="255"/>
        <end position="282"/>
    </location>
</feature>
<dbReference type="InterPro" id="IPR001753">
    <property type="entry name" value="Enoyl-CoA_hydra/iso"/>
</dbReference>
<dbReference type="AlphaFoldDB" id="A0A2J8ABX7"/>
<dbReference type="SUPFAM" id="SSF52096">
    <property type="entry name" value="ClpP/crotonase"/>
    <property type="match status" value="2"/>
</dbReference>
<dbReference type="Pfam" id="PF00378">
    <property type="entry name" value="ECH_1"/>
    <property type="match status" value="1"/>
</dbReference>